<dbReference type="PANTHER" id="PTHR43285">
    <property type="entry name" value="ANTHRANILATE PHOSPHORIBOSYLTRANSFERASE"/>
    <property type="match status" value="1"/>
</dbReference>
<dbReference type="GO" id="GO:0005829">
    <property type="term" value="C:cytosol"/>
    <property type="evidence" value="ECO:0007669"/>
    <property type="project" value="TreeGrafter"/>
</dbReference>
<dbReference type="KEGG" id="alp:LPB137_02410"/>
<dbReference type="EMBL" id="CP019070">
    <property type="protein sequence ID" value="APW64778.1"/>
    <property type="molecule type" value="Genomic_DNA"/>
</dbReference>
<dbReference type="GO" id="GO:0004048">
    <property type="term" value="F:anthranilate phosphoribosyltransferase activity"/>
    <property type="evidence" value="ECO:0007669"/>
    <property type="project" value="InterPro"/>
</dbReference>
<keyword evidence="1" id="KW-0328">Glycosyltransferase</keyword>
<dbReference type="STRING" id="1850254.LPB137_02410"/>
<feature type="domain" description="Glycosyl transferase family 3 N-terminal" evidence="4">
    <location>
        <begin position="5"/>
        <end position="59"/>
    </location>
</feature>
<evidence type="ECO:0000313" key="5">
    <source>
        <dbReference type="EMBL" id="APW64778.1"/>
    </source>
</evidence>
<dbReference type="InterPro" id="IPR036320">
    <property type="entry name" value="Glycosyl_Trfase_fam3_N_dom_sf"/>
</dbReference>
<accession>A0A1P8KJN6</accession>
<evidence type="ECO:0000259" key="4">
    <source>
        <dbReference type="Pfam" id="PF02885"/>
    </source>
</evidence>
<protein>
    <submittedName>
        <fullName evidence="5">Glycosyl transferase</fullName>
    </submittedName>
</protein>
<dbReference type="Proteomes" id="UP000186074">
    <property type="component" value="Chromosome"/>
</dbReference>
<dbReference type="InterPro" id="IPR017459">
    <property type="entry name" value="Glycosyl_Trfase_fam3_N_dom"/>
</dbReference>
<dbReference type="Gene3D" id="1.20.970.10">
    <property type="entry name" value="Transferase, Pyrimidine Nucleoside Phosphorylase, Chain C"/>
    <property type="match status" value="1"/>
</dbReference>
<sequence length="297" mass="34175">MAFHEYIRAVGTGPKSNRELKKEEMIDAMESILNQNVHSEQIAAFLLGWRVRLETIEELKITFNVCDKYIKRKTVENSIELGYPFDGKADNPYILPLVSKHLKKFDLNLVISGDELQPAKKGLTLKELNANIKLDNNIHYFDRADYFKELSDLTKIRNILGLRTAFNTVEKLLNPGNSKYAINAAFHKPYVVKYNELFGKNYEHLVIIKGNEGTPEIFSKCKYWLNNDGDISEHLIDPEYFGINYKKSTTIISKEESLNMTRNPSDELEKLAKLNAAMFLIAAKKTKDIKKAYEMIN</sequence>
<feature type="domain" description="Glycosyl transferase family 3" evidence="3">
    <location>
        <begin position="146"/>
        <end position="294"/>
    </location>
</feature>
<evidence type="ECO:0000256" key="1">
    <source>
        <dbReference type="ARBA" id="ARBA00022676"/>
    </source>
</evidence>
<dbReference type="Gene3D" id="3.40.1030.10">
    <property type="entry name" value="Nucleoside phosphorylase/phosphoribosyltransferase catalytic domain"/>
    <property type="match status" value="1"/>
</dbReference>
<dbReference type="InterPro" id="IPR035902">
    <property type="entry name" value="Nuc_phospho_transferase"/>
</dbReference>
<keyword evidence="6" id="KW-1185">Reference proteome</keyword>
<dbReference type="AlphaFoldDB" id="A0A1P8KJN6"/>
<organism evidence="5 6">
    <name type="scientific">Poseidonibacter parvus</name>
    <dbReference type="NCBI Taxonomy" id="1850254"/>
    <lineage>
        <taxon>Bacteria</taxon>
        <taxon>Pseudomonadati</taxon>
        <taxon>Campylobacterota</taxon>
        <taxon>Epsilonproteobacteria</taxon>
        <taxon>Campylobacterales</taxon>
        <taxon>Arcobacteraceae</taxon>
        <taxon>Poseidonibacter</taxon>
    </lineage>
</organism>
<dbReference type="GO" id="GO:0000162">
    <property type="term" value="P:L-tryptophan biosynthetic process"/>
    <property type="evidence" value="ECO:0007669"/>
    <property type="project" value="InterPro"/>
</dbReference>
<evidence type="ECO:0000313" key="6">
    <source>
        <dbReference type="Proteomes" id="UP000186074"/>
    </source>
</evidence>
<dbReference type="InterPro" id="IPR000312">
    <property type="entry name" value="Glycosyl_Trfase_fam3"/>
</dbReference>
<dbReference type="OrthoDB" id="9926at2"/>
<keyword evidence="2 5" id="KW-0808">Transferase</keyword>
<dbReference type="Pfam" id="PF02885">
    <property type="entry name" value="Glycos_trans_3N"/>
    <property type="match status" value="1"/>
</dbReference>
<gene>
    <name evidence="5" type="ORF">LPB137_02410</name>
</gene>
<name>A0A1P8KJN6_9BACT</name>
<dbReference type="SUPFAM" id="SSF47648">
    <property type="entry name" value="Nucleoside phosphorylase/phosphoribosyltransferase N-terminal domain"/>
    <property type="match status" value="1"/>
</dbReference>
<proteinExistence type="predicted"/>
<evidence type="ECO:0000256" key="2">
    <source>
        <dbReference type="ARBA" id="ARBA00022679"/>
    </source>
</evidence>
<dbReference type="InterPro" id="IPR005940">
    <property type="entry name" value="Anthranilate_Pribosyl_Tfrase"/>
</dbReference>
<dbReference type="Pfam" id="PF00591">
    <property type="entry name" value="Glycos_transf_3"/>
    <property type="match status" value="1"/>
</dbReference>
<reference evidence="5 6" key="1">
    <citation type="submission" date="2017-01" db="EMBL/GenBank/DDBJ databases">
        <title>Genome sequencing of Arcobacter sp. LPB0137.</title>
        <authorList>
            <person name="Lee G.-W."/>
            <person name="Yi H."/>
        </authorList>
    </citation>
    <scope>NUCLEOTIDE SEQUENCE [LARGE SCALE GENOMIC DNA]</scope>
    <source>
        <strain evidence="5 6">LPB0137</strain>
    </source>
</reference>
<dbReference type="PANTHER" id="PTHR43285:SF2">
    <property type="entry name" value="ANTHRANILATE PHOSPHORIBOSYLTRANSFERASE"/>
    <property type="match status" value="1"/>
</dbReference>
<dbReference type="RefSeq" id="WP_076083916.1">
    <property type="nucleotide sequence ID" value="NZ_CP019070.1"/>
</dbReference>
<evidence type="ECO:0000259" key="3">
    <source>
        <dbReference type="Pfam" id="PF00591"/>
    </source>
</evidence>
<dbReference type="SUPFAM" id="SSF52418">
    <property type="entry name" value="Nucleoside phosphorylase/phosphoribosyltransferase catalytic domain"/>
    <property type="match status" value="1"/>
</dbReference>